<dbReference type="eggNOG" id="ENOG502SQBY">
    <property type="taxonomic scope" value="Eukaryota"/>
</dbReference>
<dbReference type="PANTHER" id="PTHR33365:SF4">
    <property type="entry name" value="CYCLOCHLOROTINE BIOSYNTHESIS PROTEIN O"/>
    <property type="match status" value="1"/>
</dbReference>
<comment type="caution">
    <text evidence="4">The sequence shown here is derived from an EMBL/GenBank/DDBJ whole genome shotgun (WGS) entry which is preliminary data.</text>
</comment>
<dbReference type="GeneID" id="25797350"/>
<dbReference type="InterPro" id="IPR021765">
    <property type="entry name" value="UstYa-like"/>
</dbReference>
<organism evidence="4 5">
    <name type="scientific">Hypocrea virens (strain Gv29-8 / FGSC 10586)</name>
    <name type="common">Gliocladium virens</name>
    <name type="synonym">Trichoderma virens</name>
    <dbReference type="NCBI Taxonomy" id="413071"/>
    <lineage>
        <taxon>Eukaryota</taxon>
        <taxon>Fungi</taxon>
        <taxon>Dikarya</taxon>
        <taxon>Ascomycota</taxon>
        <taxon>Pezizomycotina</taxon>
        <taxon>Sordariomycetes</taxon>
        <taxon>Hypocreomycetidae</taxon>
        <taxon>Hypocreales</taxon>
        <taxon>Hypocreaceae</taxon>
        <taxon>Trichoderma</taxon>
    </lineage>
</organism>
<dbReference type="GO" id="GO:0043386">
    <property type="term" value="P:mycotoxin biosynthetic process"/>
    <property type="evidence" value="ECO:0007669"/>
    <property type="project" value="InterPro"/>
</dbReference>
<keyword evidence="3" id="KW-1133">Transmembrane helix</keyword>
<dbReference type="EMBL" id="ABDF02000002">
    <property type="protein sequence ID" value="EHK26503.1"/>
    <property type="molecule type" value="Genomic_DNA"/>
</dbReference>
<comment type="similarity">
    <text evidence="2">Belongs to the ustYa family.</text>
</comment>
<dbReference type="VEuPathDB" id="FungiDB:TRIVIDRAFT_70487"/>
<gene>
    <name evidence="4" type="ORF">TRIVIDRAFT_70487</name>
</gene>
<keyword evidence="3" id="KW-0812">Transmembrane</keyword>
<accession>G9MG53</accession>
<evidence type="ECO:0008006" key="6">
    <source>
        <dbReference type="Google" id="ProtNLM"/>
    </source>
</evidence>
<feature type="transmembrane region" description="Helical" evidence="3">
    <location>
        <begin position="45"/>
        <end position="69"/>
    </location>
</feature>
<keyword evidence="3" id="KW-0472">Membrane</keyword>
<dbReference type="OMA" id="WGVVHSC"/>
<protein>
    <recommendedName>
        <fullName evidence="6">Tat pathway signal sequence</fullName>
    </recommendedName>
</protein>
<sequence>MFGALRQFHWREHDEPYHQIPLEEEDEKEHGPFLKQQAKLPVRLFWLRHLLTFILGLAVGLTAIIPLLVSQHAASHLRGKRLSTAIPSTVFSPKIPTSWVPDDRYVGFSEFSNAMWHRLVKTSESVWIGNPAKYGLGAGFEAQFNHSSKSQLPPKFYHISNLHQLHCLNIIRGRYFELYLDLPSLSKQSEVAAHDTAYHMDHCIEYLRMTIMCGGSWDVESSSPPGTPSELRKDPFGHPIGWGGIRNCVNWDALMTWQKQQLEAYKDTWPF</sequence>
<dbReference type="InParanoid" id="G9MG53"/>
<dbReference type="RefSeq" id="XP_013960708.1">
    <property type="nucleotide sequence ID" value="XM_014105233.1"/>
</dbReference>
<name>G9MG53_HYPVG</name>
<dbReference type="Pfam" id="PF11807">
    <property type="entry name" value="UstYa"/>
    <property type="match status" value="1"/>
</dbReference>
<dbReference type="STRING" id="413071.G9MG53"/>
<keyword evidence="5" id="KW-1185">Reference proteome</keyword>
<evidence type="ECO:0000256" key="1">
    <source>
        <dbReference type="ARBA" id="ARBA00004685"/>
    </source>
</evidence>
<dbReference type="AlphaFoldDB" id="G9MG53"/>
<proteinExistence type="inferred from homology"/>
<evidence type="ECO:0000313" key="4">
    <source>
        <dbReference type="EMBL" id="EHK26503.1"/>
    </source>
</evidence>
<evidence type="ECO:0000256" key="2">
    <source>
        <dbReference type="ARBA" id="ARBA00035112"/>
    </source>
</evidence>
<comment type="pathway">
    <text evidence="1">Mycotoxin biosynthesis.</text>
</comment>
<dbReference type="OrthoDB" id="3687641at2759"/>
<reference evidence="4 5" key="1">
    <citation type="journal article" date="2011" name="Genome Biol.">
        <title>Comparative genome sequence analysis underscores mycoparasitism as the ancestral life style of Trichoderma.</title>
        <authorList>
            <person name="Kubicek C.P."/>
            <person name="Herrera-Estrella A."/>
            <person name="Seidl-Seiboth V."/>
            <person name="Martinez D.A."/>
            <person name="Druzhinina I.S."/>
            <person name="Thon M."/>
            <person name="Zeilinger S."/>
            <person name="Casas-Flores S."/>
            <person name="Horwitz B.A."/>
            <person name="Mukherjee P.K."/>
            <person name="Mukherjee M."/>
            <person name="Kredics L."/>
            <person name="Alcaraz L.D."/>
            <person name="Aerts A."/>
            <person name="Antal Z."/>
            <person name="Atanasova L."/>
            <person name="Cervantes-Badillo M.G."/>
            <person name="Challacombe J."/>
            <person name="Chertkov O."/>
            <person name="McCluskey K."/>
            <person name="Coulpier F."/>
            <person name="Deshpande N."/>
            <person name="von Doehren H."/>
            <person name="Ebbole D.J."/>
            <person name="Esquivel-Naranjo E.U."/>
            <person name="Fekete E."/>
            <person name="Flipphi M."/>
            <person name="Glaser F."/>
            <person name="Gomez-Rodriguez E.Y."/>
            <person name="Gruber S."/>
            <person name="Han C."/>
            <person name="Henrissat B."/>
            <person name="Hermosa R."/>
            <person name="Hernandez-Onate M."/>
            <person name="Karaffa L."/>
            <person name="Kosti I."/>
            <person name="Le Crom S."/>
            <person name="Lindquist E."/>
            <person name="Lucas S."/>
            <person name="Luebeck M."/>
            <person name="Luebeck P.S."/>
            <person name="Margeot A."/>
            <person name="Metz B."/>
            <person name="Misra M."/>
            <person name="Nevalainen H."/>
            <person name="Omann M."/>
            <person name="Packer N."/>
            <person name="Perrone G."/>
            <person name="Uresti-Rivera E.E."/>
            <person name="Salamov A."/>
            <person name="Schmoll M."/>
            <person name="Seiboth B."/>
            <person name="Shapiro H."/>
            <person name="Sukno S."/>
            <person name="Tamayo-Ramos J.A."/>
            <person name="Tisch D."/>
            <person name="Wiest A."/>
            <person name="Wilkinson H.H."/>
            <person name="Zhang M."/>
            <person name="Coutinho P.M."/>
            <person name="Kenerley C.M."/>
            <person name="Monte E."/>
            <person name="Baker S.E."/>
            <person name="Grigoriev I.V."/>
        </authorList>
    </citation>
    <scope>NUCLEOTIDE SEQUENCE [LARGE SCALE GENOMIC DNA]</scope>
    <source>
        <strain evidence="5">Gv29-8 / FGSC 10586</strain>
    </source>
</reference>
<dbReference type="Proteomes" id="UP000007115">
    <property type="component" value="Unassembled WGS sequence"/>
</dbReference>
<evidence type="ECO:0000256" key="3">
    <source>
        <dbReference type="SAM" id="Phobius"/>
    </source>
</evidence>
<evidence type="ECO:0000313" key="5">
    <source>
        <dbReference type="Proteomes" id="UP000007115"/>
    </source>
</evidence>
<dbReference type="PANTHER" id="PTHR33365">
    <property type="entry name" value="YALI0B05434P"/>
    <property type="match status" value="1"/>
</dbReference>
<dbReference type="HOGENOM" id="CLU_042941_4_1_1"/>